<gene>
    <name evidence="2" type="ORF">GJU40_03300</name>
</gene>
<accession>A0A7X2LXY1</accession>
<dbReference type="InterPro" id="IPR011050">
    <property type="entry name" value="Pectin_lyase_fold/virulence"/>
</dbReference>
<dbReference type="GO" id="GO:0016829">
    <property type="term" value="F:lyase activity"/>
    <property type="evidence" value="ECO:0007669"/>
    <property type="project" value="UniProtKB-KW"/>
</dbReference>
<evidence type="ECO:0000313" key="2">
    <source>
        <dbReference type="EMBL" id="MRX71198.1"/>
    </source>
</evidence>
<dbReference type="Gene3D" id="2.160.20.10">
    <property type="entry name" value="Single-stranded right-handed beta-helix, Pectin lyase-like"/>
    <property type="match status" value="1"/>
</dbReference>
<dbReference type="EMBL" id="WKKI01000003">
    <property type="protein sequence ID" value="MRX71198.1"/>
    <property type="molecule type" value="Genomic_DNA"/>
</dbReference>
<dbReference type="OrthoDB" id="2501352at2"/>
<organism evidence="2 3">
    <name type="scientific">Metabacillus lacus</name>
    <dbReference type="NCBI Taxonomy" id="1983721"/>
    <lineage>
        <taxon>Bacteria</taxon>
        <taxon>Bacillati</taxon>
        <taxon>Bacillota</taxon>
        <taxon>Bacilli</taxon>
        <taxon>Bacillales</taxon>
        <taxon>Bacillaceae</taxon>
        <taxon>Metabacillus</taxon>
    </lineage>
</organism>
<name>A0A7X2LXY1_9BACI</name>
<dbReference type="Proteomes" id="UP000448867">
    <property type="component" value="Unassembled WGS sequence"/>
</dbReference>
<protein>
    <submittedName>
        <fullName evidence="2">Pectate lyase</fullName>
    </submittedName>
</protein>
<dbReference type="InterPro" id="IPR012334">
    <property type="entry name" value="Pectin_lyas_fold"/>
</dbReference>
<feature type="domain" description="Rhamnogalacturonase A/B/Epimerase-like pectate lyase" evidence="1">
    <location>
        <begin position="21"/>
        <end position="253"/>
    </location>
</feature>
<reference evidence="2 3" key="1">
    <citation type="submission" date="2019-11" db="EMBL/GenBank/DDBJ databases">
        <title>Bacillus lacus genome.</title>
        <authorList>
            <person name="Allen C.J."/>
            <person name="Newman J.D."/>
        </authorList>
    </citation>
    <scope>NUCLEOTIDE SEQUENCE [LARGE SCALE GENOMIC DNA]</scope>
    <source>
        <strain evidence="2 3">KCTC 33946</strain>
    </source>
</reference>
<dbReference type="SUPFAM" id="SSF51126">
    <property type="entry name" value="Pectin lyase-like"/>
    <property type="match status" value="1"/>
</dbReference>
<sequence length="452" mass="49856">MWKEKLDNEYTALSNGIRKEVNITDFGAVGDGVTDCTKAFEEALNGGYVKVIIPEGTFITRGIRLPSHSMLRGQGKGRTILKLHDEASRSARLITNSQHVKGNSHILVEHMTLNWNVERLKDIEITSAGGHYSSCLTYANVQFGWVNSVEAVNPGLHCFDISSALYNYSGDGFRAKRGSRYIWLNHLTGSGFGDDGITTHHSDYIFISNSHMADPSGRAHKEGFSNSNGIEVDDGSRHVVLMNNSTARCFGGVEIKAHHNSSAAANTQIIGHLSVHDNRSYNFRHIGHHQKEDPESLTACDIRATQLVAIEPVFTSLYKDSSPRALVVSAYRNVVVNHFLAIGDPLYDYQKNPVFALQYRSRNITLKNVIGRYFKRAGTDIRLYGGGNRTDNVRIVDSSFFKSAGVTVTVGAGLTHVEISNLKAVLEHNGKCLDLSPTANVDTHSVRVQQSR</sequence>
<evidence type="ECO:0000313" key="3">
    <source>
        <dbReference type="Proteomes" id="UP000448867"/>
    </source>
</evidence>
<comment type="caution">
    <text evidence="2">The sequence shown here is derived from an EMBL/GenBank/DDBJ whole genome shotgun (WGS) entry which is preliminary data.</text>
</comment>
<dbReference type="AlphaFoldDB" id="A0A7X2LXY1"/>
<evidence type="ECO:0000259" key="1">
    <source>
        <dbReference type="Pfam" id="PF12708"/>
    </source>
</evidence>
<keyword evidence="3" id="KW-1185">Reference proteome</keyword>
<keyword evidence="2" id="KW-0456">Lyase</keyword>
<dbReference type="InterPro" id="IPR024535">
    <property type="entry name" value="RHGA/B-epi-like_pectate_lyase"/>
</dbReference>
<dbReference type="Pfam" id="PF12708">
    <property type="entry name" value="Pect-lyase_RHGA_epim"/>
    <property type="match status" value="1"/>
</dbReference>
<proteinExistence type="predicted"/>